<dbReference type="Pfam" id="PF04545">
    <property type="entry name" value="Sigma70_r4"/>
    <property type="match status" value="1"/>
</dbReference>
<dbReference type="KEGG" id="cpas:Clopa_0046"/>
<dbReference type="RefSeq" id="WP_015613477.1">
    <property type="nucleotide sequence ID" value="NC_021182.1"/>
</dbReference>
<organism evidence="2 3">
    <name type="scientific">Clostridium pasteurianum BC1</name>
    <dbReference type="NCBI Taxonomy" id="86416"/>
    <lineage>
        <taxon>Bacteria</taxon>
        <taxon>Bacillati</taxon>
        <taxon>Bacillota</taxon>
        <taxon>Clostridia</taxon>
        <taxon>Eubacteriales</taxon>
        <taxon>Clostridiaceae</taxon>
        <taxon>Clostridium</taxon>
    </lineage>
</organism>
<dbReference type="EMBL" id="CP003261">
    <property type="protein sequence ID" value="AGK95150.1"/>
    <property type="molecule type" value="Genomic_DNA"/>
</dbReference>
<dbReference type="Gene3D" id="1.10.10.10">
    <property type="entry name" value="Winged helix-like DNA-binding domain superfamily/Winged helix DNA-binding domain"/>
    <property type="match status" value="1"/>
</dbReference>
<dbReference type="AlphaFoldDB" id="R4K668"/>
<proteinExistence type="predicted"/>
<accession>R4K668</accession>
<dbReference type="Proteomes" id="UP000013523">
    <property type="component" value="Chromosome"/>
</dbReference>
<dbReference type="PATRIC" id="fig|86416.3.peg.38"/>
<dbReference type="GO" id="GO:0003700">
    <property type="term" value="F:DNA-binding transcription factor activity"/>
    <property type="evidence" value="ECO:0007669"/>
    <property type="project" value="InterPro"/>
</dbReference>
<gene>
    <name evidence="2" type="ORF">Clopa_0046</name>
</gene>
<dbReference type="SUPFAM" id="SSF88659">
    <property type="entry name" value="Sigma3 and sigma4 domains of RNA polymerase sigma factors"/>
    <property type="match status" value="1"/>
</dbReference>
<dbReference type="InterPro" id="IPR036388">
    <property type="entry name" value="WH-like_DNA-bd_sf"/>
</dbReference>
<dbReference type="InterPro" id="IPR013324">
    <property type="entry name" value="RNA_pol_sigma_r3/r4-like"/>
</dbReference>
<dbReference type="InterPro" id="IPR007630">
    <property type="entry name" value="RNA_pol_sigma70_r4"/>
</dbReference>
<dbReference type="STRING" id="86416.Clopa_0046"/>
<feature type="domain" description="RNA polymerase sigma-70 region 4" evidence="1">
    <location>
        <begin position="126"/>
        <end position="175"/>
    </location>
</feature>
<dbReference type="HOGENOM" id="CLU_128089_0_0_9"/>
<evidence type="ECO:0000313" key="2">
    <source>
        <dbReference type="EMBL" id="AGK95150.1"/>
    </source>
</evidence>
<keyword evidence="3" id="KW-1185">Reference proteome</keyword>
<protein>
    <submittedName>
        <fullName evidence="2">RNA polymerase sigma factor, sigma-70 family</fullName>
    </submittedName>
</protein>
<evidence type="ECO:0000313" key="3">
    <source>
        <dbReference type="Proteomes" id="UP000013523"/>
    </source>
</evidence>
<dbReference type="eggNOG" id="COG1595">
    <property type="taxonomic scope" value="Bacteria"/>
</dbReference>
<dbReference type="OrthoDB" id="2449942at2"/>
<name>R4K668_CLOPA</name>
<evidence type="ECO:0000259" key="1">
    <source>
        <dbReference type="Pfam" id="PF04545"/>
    </source>
</evidence>
<reference evidence="2 3" key="1">
    <citation type="submission" date="2012-01" db="EMBL/GenBank/DDBJ databases">
        <title>Complete sequence of chromosome of Clostridium pasteurianum BC1.</title>
        <authorList>
            <consortium name="US DOE Joint Genome Institute"/>
            <person name="Lucas S."/>
            <person name="Han J."/>
            <person name="Lapidus A."/>
            <person name="Cheng J.-F."/>
            <person name="Goodwin L."/>
            <person name="Pitluck S."/>
            <person name="Peters L."/>
            <person name="Mikhailova N."/>
            <person name="Teshima H."/>
            <person name="Detter J.C."/>
            <person name="Han C."/>
            <person name="Tapia R."/>
            <person name="Land M."/>
            <person name="Hauser L."/>
            <person name="Kyrpides N."/>
            <person name="Ivanova N."/>
            <person name="Pagani I."/>
            <person name="Dunn J."/>
            <person name="Taghavi S."/>
            <person name="Francis A."/>
            <person name="van der Lelie D."/>
            <person name="Woyke T."/>
        </authorList>
    </citation>
    <scope>NUCLEOTIDE SEQUENCE [LARGE SCALE GENOMIC DNA]</scope>
    <source>
        <strain evidence="2 3">BC1</strain>
    </source>
</reference>
<dbReference type="GO" id="GO:0006352">
    <property type="term" value="P:DNA-templated transcription initiation"/>
    <property type="evidence" value="ECO:0007669"/>
    <property type="project" value="InterPro"/>
</dbReference>
<sequence>MRNLFNLVKEAQLDNKDSMLAIIEKFNPLIKKYSRKLNYDGANSDLIIALIETIRAIPIFTNDALKKEQYIVGYINTSIRRKYIRLSKKNIEIINKETELDIDILLKNTTEESQDLIDNCIFLNALLDNLSQYQHDIINRLFICNISEVDLARQLNISRQSVNRIKNRALNNLRKLALE</sequence>